<protein>
    <submittedName>
        <fullName evidence="3">Uncharacterized protein</fullName>
    </submittedName>
</protein>
<feature type="compositionally biased region" description="Basic residues" evidence="1">
    <location>
        <begin position="49"/>
        <end position="60"/>
    </location>
</feature>
<dbReference type="Proteomes" id="UP000681722">
    <property type="component" value="Unassembled WGS sequence"/>
</dbReference>
<dbReference type="OrthoDB" id="68611at2759"/>
<dbReference type="AlphaFoldDB" id="A0A815SP92"/>
<accession>A0A815SP92</accession>
<feature type="region of interest" description="Disordered" evidence="1">
    <location>
        <begin position="1"/>
        <end position="60"/>
    </location>
</feature>
<keyword evidence="2" id="KW-1133">Transmembrane helix</keyword>
<comment type="caution">
    <text evidence="3">The sequence shown here is derived from an EMBL/GenBank/DDBJ whole genome shotgun (WGS) entry which is preliminary data.</text>
</comment>
<name>A0A815SP92_9BILA</name>
<sequence length="372" mass="42745">MLKRASVTENNDTDTAEFEMSNSISPPKVEFKGIPSEKSESDHPSTSTKSHRHLSKKKLRSTLTASRQIYFNHRYIHSHPSLSFTSKLFRGPFNRQIQYCIRLTCSFLFGAFLAYGTSLRMSLSQQFLVPVMSTMCVQETLGLTLLGCYQMLKTLVPISIFLFIVQKIGLGYHDYLELFVLGMAVAVATSLVIFPLTATFDIENRFYYALENLNQLYALSIQGFLSGDQIASQVPQTQGTLISVFYPEGNVFESFARSKILEQFTRESMIIMQSRLAEIRFEPVRLLQKLFNRSKLKIIDLTLQQQNEFISSLMFYVCSMMLMVKEAKFNEYHSFYAQELKSTLLDITARQINVVEYLTKSSTKVKRDEFLK</sequence>
<dbReference type="EMBL" id="CAJNOQ010021862">
    <property type="protein sequence ID" value="CAF1492932.1"/>
    <property type="molecule type" value="Genomic_DNA"/>
</dbReference>
<feature type="compositionally biased region" description="Basic and acidic residues" evidence="1">
    <location>
        <begin position="29"/>
        <end position="43"/>
    </location>
</feature>
<feature type="non-terminal residue" evidence="3">
    <location>
        <position position="1"/>
    </location>
</feature>
<dbReference type="EMBL" id="CAJOBC010087357">
    <property type="protein sequence ID" value="CAF4355737.1"/>
    <property type="molecule type" value="Genomic_DNA"/>
</dbReference>
<organism evidence="3 5">
    <name type="scientific">Didymodactylos carnosus</name>
    <dbReference type="NCBI Taxonomy" id="1234261"/>
    <lineage>
        <taxon>Eukaryota</taxon>
        <taxon>Metazoa</taxon>
        <taxon>Spiralia</taxon>
        <taxon>Gnathifera</taxon>
        <taxon>Rotifera</taxon>
        <taxon>Eurotatoria</taxon>
        <taxon>Bdelloidea</taxon>
        <taxon>Philodinida</taxon>
        <taxon>Philodinidae</taxon>
        <taxon>Didymodactylos</taxon>
    </lineage>
</organism>
<keyword evidence="2" id="KW-0472">Membrane</keyword>
<dbReference type="Proteomes" id="UP000663829">
    <property type="component" value="Unassembled WGS sequence"/>
</dbReference>
<reference evidence="3" key="1">
    <citation type="submission" date="2021-02" db="EMBL/GenBank/DDBJ databases">
        <authorList>
            <person name="Nowell W R."/>
        </authorList>
    </citation>
    <scope>NUCLEOTIDE SEQUENCE</scope>
</reference>
<keyword evidence="2" id="KW-0812">Transmembrane</keyword>
<evidence type="ECO:0000313" key="3">
    <source>
        <dbReference type="EMBL" id="CAF1492932.1"/>
    </source>
</evidence>
<evidence type="ECO:0000256" key="2">
    <source>
        <dbReference type="SAM" id="Phobius"/>
    </source>
</evidence>
<feature type="transmembrane region" description="Helical" evidence="2">
    <location>
        <begin position="97"/>
        <end position="115"/>
    </location>
</feature>
<evidence type="ECO:0000313" key="5">
    <source>
        <dbReference type="Proteomes" id="UP000663829"/>
    </source>
</evidence>
<evidence type="ECO:0000256" key="1">
    <source>
        <dbReference type="SAM" id="MobiDB-lite"/>
    </source>
</evidence>
<evidence type="ECO:0000313" key="4">
    <source>
        <dbReference type="EMBL" id="CAF4355737.1"/>
    </source>
</evidence>
<proteinExistence type="predicted"/>
<keyword evidence="5" id="KW-1185">Reference proteome</keyword>
<feature type="transmembrane region" description="Helical" evidence="2">
    <location>
        <begin position="178"/>
        <end position="198"/>
    </location>
</feature>
<gene>
    <name evidence="3" type="ORF">GPM918_LOCUS36339</name>
    <name evidence="4" type="ORF">SRO942_LOCUS37071</name>
</gene>